<sequence length="113" mass="12717">MSLTYFSFILLISIHYANSERSCYYACNCDECDATLTTQQCLNDDDYCYSAKEESGNLSKGCVSSELGESFCKELNSTQCWLCVGDFCNSLGSRATSSIFLLATLYIFLRYML</sequence>
<evidence type="ECO:0000313" key="2">
    <source>
        <dbReference type="EMBL" id="KAJ3645734.1"/>
    </source>
</evidence>
<dbReference type="AlphaFoldDB" id="A0AA38I2Z0"/>
<dbReference type="EMBL" id="JALNTZ010000007">
    <property type="protein sequence ID" value="KAJ3645734.1"/>
    <property type="molecule type" value="Genomic_DNA"/>
</dbReference>
<evidence type="ECO:0000313" key="3">
    <source>
        <dbReference type="Proteomes" id="UP001168821"/>
    </source>
</evidence>
<keyword evidence="1" id="KW-0732">Signal</keyword>
<comment type="caution">
    <text evidence="2">The sequence shown here is derived from an EMBL/GenBank/DDBJ whole genome shotgun (WGS) entry which is preliminary data.</text>
</comment>
<reference evidence="2" key="1">
    <citation type="journal article" date="2023" name="G3 (Bethesda)">
        <title>Whole genome assemblies of Zophobas morio and Tenebrio molitor.</title>
        <authorList>
            <person name="Kaur S."/>
            <person name="Stinson S.A."/>
            <person name="diCenzo G.C."/>
        </authorList>
    </citation>
    <scope>NUCLEOTIDE SEQUENCE</scope>
    <source>
        <strain evidence="2">QUZm001</strain>
    </source>
</reference>
<evidence type="ECO:0000256" key="1">
    <source>
        <dbReference type="SAM" id="SignalP"/>
    </source>
</evidence>
<dbReference type="Proteomes" id="UP001168821">
    <property type="component" value="Unassembled WGS sequence"/>
</dbReference>
<name>A0AA38I2Z0_9CUCU</name>
<gene>
    <name evidence="2" type="ORF">Zmor_023370</name>
</gene>
<feature type="signal peptide" evidence="1">
    <location>
        <begin position="1"/>
        <end position="19"/>
    </location>
</feature>
<proteinExistence type="predicted"/>
<organism evidence="2 3">
    <name type="scientific">Zophobas morio</name>
    <dbReference type="NCBI Taxonomy" id="2755281"/>
    <lineage>
        <taxon>Eukaryota</taxon>
        <taxon>Metazoa</taxon>
        <taxon>Ecdysozoa</taxon>
        <taxon>Arthropoda</taxon>
        <taxon>Hexapoda</taxon>
        <taxon>Insecta</taxon>
        <taxon>Pterygota</taxon>
        <taxon>Neoptera</taxon>
        <taxon>Endopterygota</taxon>
        <taxon>Coleoptera</taxon>
        <taxon>Polyphaga</taxon>
        <taxon>Cucujiformia</taxon>
        <taxon>Tenebrionidae</taxon>
        <taxon>Zophobas</taxon>
    </lineage>
</organism>
<protein>
    <submittedName>
        <fullName evidence="2">Uncharacterized protein</fullName>
    </submittedName>
</protein>
<keyword evidence="3" id="KW-1185">Reference proteome</keyword>
<accession>A0AA38I2Z0</accession>
<feature type="chain" id="PRO_5041269265" evidence="1">
    <location>
        <begin position="20"/>
        <end position="113"/>
    </location>
</feature>